<reference evidence="8 9" key="2">
    <citation type="journal article" date="2010" name="J. Bacteriol.">
        <title>Complete genome sequence of Beijerinckia indica subsp. indica.</title>
        <authorList>
            <person name="Tamas I."/>
            <person name="Dedysh S.N."/>
            <person name="Liesack W."/>
            <person name="Stott M.B."/>
            <person name="Alam M."/>
            <person name="Murrell J.C."/>
            <person name="Dunfield P.F."/>
        </authorList>
    </citation>
    <scope>NUCLEOTIDE SEQUENCE [LARGE SCALE GENOMIC DNA]</scope>
    <source>
        <strain evidence="9">ATCC 9039 / DSM 1715 / NCIMB 8712</strain>
    </source>
</reference>
<dbReference type="OrthoDB" id="9801520at2"/>
<dbReference type="EMBL" id="CP001016">
    <property type="protein sequence ID" value="ACB94411.1"/>
    <property type="molecule type" value="Genomic_DNA"/>
</dbReference>
<dbReference type="SUPFAM" id="SSF52980">
    <property type="entry name" value="Restriction endonuclease-like"/>
    <property type="match status" value="1"/>
</dbReference>
<comment type="similarity">
    <text evidence="6">Belongs to the vsr family.</text>
</comment>
<dbReference type="GO" id="GO:0004519">
    <property type="term" value="F:endonuclease activity"/>
    <property type="evidence" value="ECO:0007669"/>
    <property type="project" value="UniProtKB-KW"/>
</dbReference>
<evidence type="ECO:0000256" key="3">
    <source>
        <dbReference type="ARBA" id="ARBA00022763"/>
    </source>
</evidence>
<evidence type="ECO:0000313" key="8">
    <source>
        <dbReference type="EMBL" id="ACB94411.1"/>
    </source>
</evidence>
<dbReference type="AlphaFoldDB" id="B2IGZ7"/>
<dbReference type="KEGG" id="bid:Bind_0761"/>
<gene>
    <name evidence="8" type="ordered locus">Bind_0761</name>
</gene>
<dbReference type="Pfam" id="PF03852">
    <property type="entry name" value="Vsr"/>
    <property type="match status" value="1"/>
</dbReference>
<evidence type="ECO:0000256" key="2">
    <source>
        <dbReference type="ARBA" id="ARBA00022759"/>
    </source>
</evidence>
<dbReference type="eggNOG" id="COG3727">
    <property type="taxonomic scope" value="Bacteria"/>
</dbReference>
<sequence>MRSRWDDVPESVRASMRSNKSKGTRPEVAVRSLLWSLGYRYQLHRRDLPGKPDIVFPVKRKAVFVHGCFWHQHEGCRKAHIPHSRIEYWMPKLARNRARDIAVLSAMENIGWLALVVWECEIENREALTNKLRAFLQ</sequence>
<evidence type="ECO:0000313" key="9">
    <source>
        <dbReference type="Proteomes" id="UP000001695"/>
    </source>
</evidence>
<keyword evidence="1 6" id="KW-0540">Nuclease</keyword>
<keyword evidence="2 6" id="KW-0255">Endonuclease</keyword>
<accession>B2IGZ7</accession>
<dbReference type="NCBIfam" id="TIGR00632">
    <property type="entry name" value="vsr"/>
    <property type="match status" value="1"/>
</dbReference>
<keyword evidence="3 6" id="KW-0227">DNA damage</keyword>
<evidence type="ECO:0000256" key="5">
    <source>
        <dbReference type="ARBA" id="ARBA00023204"/>
    </source>
</evidence>
<reference evidence="9" key="1">
    <citation type="submission" date="2008-03" db="EMBL/GenBank/DDBJ databases">
        <title>Complete sequence of chromosome of Beijerinckia indica subsp. indica ATCC 9039.</title>
        <authorList>
            <consortium name="US DOE Joint Genome Institute"/>
            <person name="Copeland A."/>
            <person name="Lucas S."/>
            <person name="Lapidus A."/>
            <person name="Glavina del Rio T."/>
            <person name="Dalin E."/>
            <person name="Tice H."/>
            <person name="Bruce D."/>
            <person name="Goodwin L."/>
            <person name="Pitluck S."/>
            <person name="LaButti K."/>
            <person name="Schmutz J."/>
            <person name="Larimer F."/>
            <person name="Land M."/>
            <person name="Hauser L."/>
            <person name="Kyrpides N."/>
            <person name="Mikhailova N."/>
            <person name="Dunfield P.F."/>
            <person name="Dedysh S.N."/>
            <person name="Liesack W."/>
            <person name="Saw J.H."/>
            <person name="Alam M."/>
            <person name="Chen Y."/>
            <person name="Murrell J.C."/>
            <person name="Richardson P."/>
        </authorList>
    </citation>
    <scope>NUCLEOTIDE SEQUENCE [LARGE SCALE GENOMIC DNA]</scope>
    <source>
        <strain evidence="9">ATCC 9039 / DSM 1715 / NCIMB 8712</strain>
    </source>
</reference>
<dbReference type="InterPro" id="IPR011335">
    <property type="entry name" value="Restrct_endonuc-II-like"/>
</dbReference>
<dbReference type="CDD" id="cd00221">
    <property type="entry name" value="Vsr"/>
    <property type="match status" value="1"/>
</dbReference>
<evidence type="ECO:0000256" key="6">
    <source>
        <dbReference type="PIRNR" id="PIRNR018267"/>
    </source>
</evidence>
<name>B2IGZ7_BEII9</name>
<dbReference type="STRING" id="395963.Bind_0761"/>
<keyword evidence="9" id="KW-1185">Reference proteome</keyword>
<evidence type="ECO:0000256" key="1">
    <source>
        <dbReference type="ARBA" id="ARBA00022722"/>
    </source>
</evidence>
<organism evidence="8 9">
    <name type="scientific">Beijerinckia indica subsp. indica (strain ATCC 9039 / DSM 1715 / NCIMB 8712)</name>
    <dbReference type="NCBI Taxonomy" id="395963"/>
    <lineage>
        <taxon>Bacteria</taxon>
        <taxon>Pseudomonadati</taxon>
        <taxon>Pseudomonadota</taxon>
        <taxon>Alphaproteobacteria</taxon>
        <taxon>Hyphomicrobiales</taxon>
        <taxon>Beijerinckiaceae</taxon>
        <taxon>Beijerinckia</taxon>
    </lineage>
</organism>
<evidence type="ECO:0000256" key="7">
    <source>
        <dbReference type="SAM" id="MobiDB-lite"/>
    </source>
</evidence>
<comment type="function">
    <text evidence="6">May nick specific sequences that contain T:G mispairs resulting from m5C-deamination.</text>
</comment>
<keyword evidence="5 6" id="KW-0234">DNA repair</keyword>
<dbReference type="GO" id="GO:0016787">
    <property type="term" value="F:hydrolase activity"/>
    <property type="evidence" value="ECO:0007669"/>
    <property type="project" value="UniProtKB-KW"/>
</dbReference>
<dbReference type="PIRSF" id="PIRSF018267">
    <property type="entry name" value="VSR_endonuc"/>
    <property type="match status" value="1"/>
</dbReference>
<dbReference type="GO" id="GO:0006298">
    <property type="term" value="P:mismatch repair"/>
    <property type="evidence" value="ECO:0007669"/>
    <property type="project" value="UniProtKB-UniRule"/>
</dbReference>
<dbReference type="Gene3D" id="3.40.960.10">
    <property type="entry name" value="VSR Endonuclease"/>
    <property type="match status" value="1"/>
</dbReference>
<feature type="region of interest" description="Disordered" evidence="7">
    <location>
        <begin position="1"/>
        <end position="24"/>
    </location>
</feature>
<proteinExistence type="inferred from homology"/>
<protein>
    <recommendedName>
        <fullName evidence="6">Very short patch repair endonuclease</fullName>
        <ecNumber evidence="6">3.1.-.-</ecNumber>
    </recommendedName>
</protein>
<dbReference type="Proteomes" id="UP000001695">
    <property type="component" value="Chromosome"/>
</dbReference>
<keyword evidence="4 6" id="KW-0378">Hydrolase</keyword>
<dbReference type="EC" id="3.1.-.-" evidence="6"/>
<dbReference type="HOGENOM" id="CLU_111913_3_0_5"/>
<evidence type="ECO:0000256" key="4">
    <source>
        <dbReference type="ARBA" id="ARBA00022801"/>
    </source>
</evidence>
<dbReference type="RefSeq" id="WP_012383768.1">
    <property type="nucleotide sequence ID" value="NC_010581.1"/>
</dbReference>
<dbReference type="InterPro" id="IPR004603">
    <property type="entry name" value="DNA_mismatch_endonuc_vsr"/>
</dbReference>